<name>A0A0W0VPW0_9GAMM</name>
<evidence type="ECO:0000259" key="5">
    <source>
        <dbReference type="Pfam" id="PF00394"/>
    </source>
</evidence>
<evidence type="ECO:0000256" key="4">
    <source>
        <dbReference type="SAM" id="Phobius"/>
    </source>
</evidence>
<dbReference type="InterPro" id="IPR001117">
    <property type="entry name" value="Cu-oxidase_2nd"/>
</dbReference>
<evidence type="ECO:0000259" key="7">
    <source>
        <dbReference type="Pfam" id="PF07732"/>
    </source>
</evidence>
<proteinExistence type="predicted"/>
<dbReference type="eggNOG" id="COG2132">
    <property type="taxonomic scope" value="Bacteria"/>
</dbReference>
<keyword evidence="9" id="KW-1185">Reference proteome</keyword>
<reference evidence="8 9" key="1">
    <citation type="submission" date="2015-11" db="EMBL/GenBank/DDBJ databases">
        <title>Genomic analysis of 38 Legionella species identifies large and diverse effector repertoires.</title>
        <authorList>
            <person name="Burstein D."/>
            <person name="Amaro F."/>
            <person name="Zusman T."/>
            <person name="Lifshitz Z."/>
            <person name="Cohen O."/>
            <person name="Gilbert J.A."/>
            <person name="Pupko T."/>
            <person name="Shuman H.A."/>
            <person name="Segal G."/>
        </authorList>
    </citation>
    <scope>NUCLEOTIDE SEQUENCE [LARGE SCALE GENOMIC DNA]</scope>
    <source>
        <strain evidence="8 9">ATCC 49751</strain>
    </source>
</reference>
<dbReference type="PATRIC" id="fig|45067.4.peg.1474"/>
<keyword evidence="4" id="KW-1133">Transmembrane helix</keyword>
<evidence type="ECO:0000313" key="9">
    <source>
        <dbReference type="Proteomes" id="UP000054869"/>
    </source>
</evidence>
<dbReference type="Proteomes" id="UP000054869">
    <property type="component" value="Unassembled WGS sequence"/>
</dbReference>
<feature type="transmembrane region" description="Helical" evidence="4">
    <location>
        <begin position="12"/>
        <end position="31"/>
    </location>
</feature>
<accession>A0A0W0VPW0</accession>
<gene>
    <name evidence="8" type="primary">cueO</name>
    <name evidence="8" type="ORF">Llan_1408</name>
</gene>
<dbReference type="RefSeq" id="WP_035915032.1">
    <property type="nucleotide sequence ID" value="NZ_CAAAJD010000003.1"/>
</dbReference>
<organism evidence="8 9">
    <name type="scientific">Legionella lansingensis</name>
    <dbReference type="NCBI Taxonomy" id="45067"/>
    <lineage>
        <taxon>Bacteria</taxon>
        <taxon>Pseudomonadati</taxon>
        <taxon>Pseudomonadota</taxon>
        <taxon>Gammaproteobacteria</taxon>
        <taxon>Legionellales</taxon>
        <taxon>Legionellaceae</taxon>
        <taxon>Legionella</taxon>
    </lineage>
</organism>
<dbReference type="InterPro" id="IPR011706">
    <property type="entry name" value="Cu-oxidase_C"/>
</dbReference>
<dbReference type="SUPFAM" id="SSF49503">
    <property type="entry name" value="Cupredoxins"/>
    <property type="match status" value="3"/>
</dbReference>
<keyword evidence="4" id="KW-0812">Transmembrane</keyword>
<dbReference type="InterPro" id="IPR011707">
    <property type="entry name" value="Cu-oxidase-like_N"/>
</dbReference>
<dbReference type="GO" id="GO:0016491">
    <property type="term" value="F:oxidoreductase activity"/>
    <property type="evidence" value="ECO:0007669"/>
    <property type="project" value="UniProtKB-KW"/>
</dbReference>
<dbReference type="GO" id="GO:0005507">
    <property type="term" value="F:copper ion binding"/>
    <property type="evidence" value="ECO:0007669"/>
    <property type="project" value="InterPro"/>
</dbReference>
<dbReference type="CDD" id="cd13896">
    <property type="entry name" value="CuRO_3_CopA"/>
    <property type="match status" value="1"/>
</dbReference>
<dbReference type="InterPro" id="IPR008972">
    <property type="entry name" value="Cupredoxin"/>
</dbReference>
<evidence type="ECO:0000256" key="2">
    <source>
        <dbReference type="ARBA" id="ARBA00023002"/>
    </source>
</evidence>
<keyword evidence="4" id="KW-0472">Membrane</keyword>
<dbReference type="PANTHER" id="PTHR11709:SF394">
    <property type="entry name" value="FI03373P-RELATED"/>
    <property type="match status" value="1"/>
</dbReference>
<dbReference type="Pfam" id="PF07731">
    <property type="entry name" value="Cu-oxidase_2"/>
    <property type="match status" value="1"/>
</dbReference>
<dbReference type="OrthoDB" id="9757546at2"/>
<dbReference type="InterPro" id="IPR045087">
    <property type="entry name" value="Cu-oxidase_fam"/>
</dbReference>
<evidence type="ECO:0000259" key="6">
    <source>
        <dbReference type="Pfam" id="PF07731"/>
    </source>
</evidence>
<dbReference type="PROSITE" id="PS00080">
    <property type="entry name" value="MULTICOPPER_OXIDASE2"/>
    <property type="match status" value="1"/>
</dbReference>
<dbReference type="Pfam" id="PF00394">
    <property type="entry name" value="Cu-oxidase"/>
    <property type="match status" value="1"/>
</dbReference>
<feature type="domain" description="Plastocyanin-like" evidence="7">
    <location>
        <begin position="80"/>
        <end position="162"/>
    </location>
</feature>
<protein>
    <submittedName>
        <fullName evidence="8">Multicopper oxidase</fullName>
    </submittedName>
</protein>
<sequence>MQRLQTFERRNYLFLFFFSFALIIFCFDSPAEQKTPSPKTIIEVTDTQFQLNEQGKAAKAFNLRFIKPDGSISKEGYFGTKGDLFNVTVVNKSAEPITIHWHGLIVPNDQDGVPYVTQTPIKPGESHPYKFKLLQSGTYWMHSHVGFQEQQLLAAPFIIYKPGEQNKEQEVILFLEDFTYADPNILFQKLRSAKMPAMTMSKSMNMNGKADFNDIDYDAFLTNRTTLKKPEIKTVSAGKTIRLRIINGSASTNFQINLGNIAGTLIAVDGEDVQPITAKTFPIGIANRLDIILTIPKQGGFFPILAQAEGTNKQTGLILVTGIMPIPQLSSIAAQSIGRIDYYQLEKQLHAIRPLTKKPVTVSLSYSLDGNMQGYQWMLNGQSYPKITPKTIKQGDRVEMVFTNTTQMSHPMHLHGHVFQVTEIDGIKLPNGAMRDTVLVQPNSTVKIQFDADNPGIWLNHCHNLYHFIAGMGTTVEYIGYPKPSFYLEFIGAGKK</sequence>
<dbReference type="Pfam" id="PF07732">
    <property type="entry name" value="Cu-oxidase_3"/>
    <property type="match status" value="1"/>
</dbReference>
<evidence type="ECO:0000256" key="3">
    <source>
        <dbReference type="ARBA" id="ARBA00023008"/>
    </source>
</evidence>
<evidence type="ECO:0000256" key="1">
    <source>
        <dbReference type="ARBA" id="ARBA00022723"/>
    </source>
</evidence>
<keyword evidence="3" id="KW-0186">Copper</keyword>
<dbReference type="CDD" id="cd13865">
    <property type="entry name" value="CuRO_1_LCC_like_3"/>
    <property type="match status" value="1"/>
</dbReference>
<comment type="caution">
    <text evidence="8">The sequence shown here is derived from an EMBL/GenBank/DDBJ whole genome shotgun (WGS) entry which is preliminary data.</text>
</comment>
<dbReference type="EMBL" id="LNYI01000028">
    <property type="protein sequence ID" value="KTD22145.1"/>
    <property type="molecule type" value="Genomic_DNA"/>
</dbReference>
<dbReference type="PANTHER" id="PTHR11709">
    <property type="entry name" value="MULTI-COPPER OXIDASE"/>
    <property type="match status" value="1"/>
</dbReference>
<dbReference type="Gene3D" id="2.60.40.420">
    <property type="entry name" value="Cupredoxins - blue copper proteins"/>
    <property type="match status" value="3"/>
</dbReference>
<feature type="domain" description="Plastocyanin-like" evidence="6">
    <location>
        <begin position="363"/>
        <end position="476"/>
    </location>
</feature>
<evidence type="ECO:0000313" key="8">
    <source>
        <dbReference type="EMBL" id="KTD22145.1"/>
    </source>
</evidence>
<dbReference type="AlphaFoldDB" id="A0A0W0VPW0"/>
<keyword evidence="2" id="KW-0560">Oxidoreductase</keyword>
<feature type="domain" description="Plastocyanin-like" evidence="5">
    <location>
        <begin position="170"/>
        <end position="311"/>
    </location>
</feature>
<keyword evidence="1" id="KW-0479">Metal-binding</keyword>
<dbReference type="InterPro" id="IPR034279">
    <property type="entry name" value="CuRO_3_CopA"/>
</dbReference>
<dbReference type="InterPro" id="IPR002355">
    <property type="entry name" value="Cu_oxidase_Cu_BS"/>
</dbReference>
<dbReference type="STRING" id="45067.Llan_1408"/>